<evidence type="ECO:0000259" key="5">
    <source>
        <dbReference type="Pfam" id="PF00248"/>
    </source>
</evidence>
<dbReference type="OrthoDB" id="9772407at2"/>
<evidence type="ECO:0000256" key="1">
    <source>
        <dbReference type="ARBA" id="ARBA00022857"/>
    </source>
</evidence>
<dbReference type="PANTHER" id="PTHR43364:SF4">
    <property type="entry name" value="NAD(P)-LINKED OXIDOREDUCTASE SUPERFAMILY PROTEIN"/>
    <property type="match status" value="1"/>
</dbReference>
<dbReference type="EMBL" id="JQHM01000002">
    <property type="protein sequence ID" value="KFX05864.1"/>
    <property type="molecule type" value="Genomic_DNA"/>
</dbReference>
<dbReference type="AlphaFoldDB" id="A0A093RZ87"/>
<dbReference type="CDD" id="cd19094">
    <property type="entry name" value="AKR_Tas-like"/>
    <property type="match status" value="1"/>
</dbReference>
<dbReference type="EMBL" id="JQHL01000002">
    <property type="protein sequence ID" value="KFX20686.1"/>
    <property type="molecule type" value="Genomic_DNA"/>
</dbReference>
<evidence type="ECO:0000313" key="9">
    <source>
        <dbReference type="Proteomes" id="UP000032874"/>
    </source>
</evidence>
<evidence type="ECO:0000256" key="4">
    <source>
        <dbReference type="ARBA" id="ARBA00070119"/>
    </source>
</evidence>
<feature type="domain" description="NADP-dependent oxidoreductase" evidence="5">
    <location>
        <begin position="16"/>
        <end position="344"/>
    </location>
</feature>
<keyword evidence="8" id="KW-1185">Reference proteome</keyword>
<evidence type="ECO:0000313" key="7">
    <source>
        <dbReference type="EMBL" id="KFX20686.1"/>
    </source>
</evidence>
<evidence type="ECO:0000256" key="3">
    <source>
        <dbReference type="ARBA" id="ARBA00038157"/>
    </source>
</evidence>
<dbReference type="InterPro" id="IPR036812">
    <property type="entry name" value="NAD(P)_OxRdtase_dom_sf"/>
</dbReference>
<name>A0A093RZ87_9GAMM</name>
<evidence type="ECO:0000313" key="6">
    <source>
        <dbReference type="EMBL" id="KFX05864.1"/>
    </source>
</evidence>
<dbReference type="NCBIfam" id="NF007912">
    <property type="entry name" value="PRK10625.1"/>
    <property type="match status" value="1"/>
</dbReference>
<dbReference type="Pfam" id="PF00248">
    <property type="entry name" value="Aldo_ket_red"/>
    <property type="match status" value="1"/>
</dbReference>
<comment type="similarity">
    <text evidence="3">Belongs to the aldo/keto reductase family. Aldo/keto reductase 2 subfamily.</text>
</comment>
<dbReference type="InterPro" id="IPR023210">
    <property type="entry name" value="NADP_OxRdtase_dom"/>
</dbReference>
<accession>A0A093RZ87</accession>
<dbReference type="Proteomes" id="UP000032869">
    <property type="component" value="Unassembled WGS sequence"/>
</dbReference>
<reference evidence="8 9" key="1">
    <citation type="submission" date="2014-08" db="EMBL/GenBank/DDBJ databases">
        <title>Genome sequences of NCPPB Pectobacterium isolates.</title>
        <authorList>
            <person name="Glover R.H."/>
            <person name="Sapp M."/>
            <person name="Elphinstone J."/>
        </authorList>
    </citation>
    <scope>NUCLEOTIDE SEQUENCE [LARGE SCALE GENOMIC DNA]</scope>
    <source>
        <strain evidence="7 8">NCPPB 2793</strain>
        <strain evidence="6 9">NCPPB 2795</strain>
    </source>
</reference>
<gene>
    <name evidence="6" type="primary">tas</name>
    <name evidence="7" type="ORF">JV35_05635</name>
    <name evidence="6" type="ORF">KP22_08330</name>
</gene>
<dbReference type="FunFam" id="3.20.20.100:FF:000005">
    <property type="entry name" value="NADP(H)-dependent aldo-keto reductase"/>
    <property type="match status" value="1"/>
</dbReference>
<dbReference type="PANTHER" id="PTHR43364">
    <property type="entry name" value="NADH-SPECIFIC METHYLGLYOXAL REDUCTASE-RELATED"/>
    <property type="match status" value="1"/>
</dbReference>
<evidence type="ECO:0000313" key="8">
    <source>
        <dbReference type="Proteomes" id="UP000032869"/>
    </source>
</evidence>
<proteinExistence type="inferred from homology"/>
<evidence type="ECO:0000256" key="2">
    <source>
        <dbReference type="ARBA" id="ARBA00023002"/>
    </source>
</evidence>
<keyword evidence="2" id="KW-0560">Oxidoreductase</keyword>
<dbReference type="STRING" id="55207.KP22_08330"/>
<dbReference type="Proteomes" id="UP000032874">
    <property type="component" value="Unassembled WGS sequence"/>
</dbReference>
<keyword evidence="1" id="KW-0521">NADP</keyword>
<organism evidence="6 9">
    <name type="scientific">Pectobacterium betavasculorum</name>
    <dbReference type="NCBI Taxonomy" id="55207"/>
    <lineage>
        <taxon>Bacteria</taxon>
        <taxon>Pseudomonadati</taxon>
        <taxon>Pseudomonadota</taxon>
        <taxon>Gammaproteobacteria</taxon>
        <taxon>Enterobacterales</taxon>
        <taxon>Pectobacteriaceae</taxon>
        <taxon>Pectobacterium</taxon>
    </lineage>
</organism>
<dbReference type="RefSeq" id="WP_039301243.1">
    <property type="nucleotide sequence ID" value="NZ_JAODTE010000002.1"/>
</dbReference>
<dbReference type="Gene3D" id="3.20.20.100">
    <property type="entry name" value="NADP-dependent oxidoreductase domain"/>
    <property type="match status" value="1"/>
</dbReference>
<dbReference type="GO" id="GO:0016491">
    <property type="term" value="F:oxidoreductase activity"/>
    <property type="evidence" value="ECO:0007669"/>
    <property type="project" value="UniProtKB-KW"/>
</dbReference>
<protein>
    <recommendedName>
        <fullName evidence="4">Protein tas</fullName>
    </recommendedName>
</protein>
<dbReference type="eggNOG" id="COG0667">
    <property type="taxonomic scope" value="Bacteria"/>
</dbReference>
<dbReference type="SUPFAM" id="SSF51430">
    <property type="entry name" value="NAD(P)-linked oxidoreductase"/>
    <property type="match status" value="1"/>
</dbReference>
<comment type="caution">
    <text evidence="6">The sequence shown here is derived from an EMBL/GenBank/DDBJ whole genome shotgun (WGS) entry which is preliminary data.</text>
</comment>
<dbReference type="InterPro" id="IPR050523">
    <property type="entry name" value="AKR_Detox_Biosynth"/>
</dbReference>
<sequence length="353" mass="39274">MQYHRIPHSSLEVSVLGLGTMTFGEQNSEADAHAQLDHAIAAGVNLIDTAEMYAVPPRPETQGLTESYIGSWLKSRGGREKLIVASKVSGPVRGNDHSIRPQQALDRKNIRAALDASLQRLNTDYIDLYQLHWPQRQTNCFGKLNYQYTDDKPQYTDDKSVVTLLETLEALSEQVRAGKIRYIGVSNETPWGVMRYLHLAEKHDLPRIVSIQNPYSLLNRSFEVGLAEISQHEGVELLAYSSLAFGTLTGKYLNGAKPADARNTLFSRFTRYTGPQAQAAVAEYVALAQKHGLNPAQMALAFVRQQPFVASTLLGATTLEQLQINLDSQNLTLDGEILDELEAIHRRFTFPAP</sequence>